<dbReference type="RefSeq" id="WP_088570435.1">
    <property type="nucleotide sequence ID" value="NZ_FYEK01000012.1"/>
</dbReference>
<sequence>MAEVQIKWVEKRQFVGIDSTRHSVVISGTGPEDGVGMKPAELLLIALGACSAFDVLDILEKKRQKVTGLEVRVHGEQDPEPPWAFRRIHVTYRVRGRGISPKAVEDAVRLSEEKYCSVSATVRGVAALTHTIELVEEEG</sequence>
<dbReference type="EMBL" id="FYEK01000012">
    <property type="protein sequence ID" value="SNB60859.1"/>
    <property type="molecule type" value="Genomic_DNA"/>
</dbReference>
<gene>
    <name evidence="1" type="ORF">SAMN02746019_00026280</name>
</gene>
<keyword evidence="2" id="KW-1185">Reference proteome</keyword>
<dbReference type="SUPFAM" id="SSF82784">
    <property type="entry name" value="OsmC-like"/>
    <property type="match status" value="1"/>
</dbReference>
<dbReference type="InterPro" id="IPR003718">
    <property type="entry name" value="OsmC/Ohr_fam"/>
</dbReference>
<dbReference type="Proteomes" id="UP000197025">
    <property type="component" value="Unassembled WGS sequence"/>
</dbReference>
<protein>
    <submittedName>
        <fullName evidence="1">Putative redox protein</fullName>
    </submittedName>
</protein>
<name>A0A212QNC9_9CHLR</name>
<dbReference type="PANTHER" id="PTHR34352">
    <property type="entry name" value="PROTEIN YHFA"/>
    <property type="match status" value="1"/>
</dbReference>
<dbReference type="PANTHER" id="PTHR34352:SF1">
    <property type="entry name" value="PROTEIN YHFA"/>
    <property type="match status" value="1"/>
</dbReference>
<proteinExistence type="predicted"/>
<dbReference type="InParanoid" id="A0A212QNC9"/>
<evidence type="ECO:0000313" key="1">
    <source>
        <dbReference type="EMBL" id="SNB60859.1"/>
    </source>
</evidence>
<dbReference type="Pfam" id="PF02566">
    <property type="entry name" value="OsmC"/>
    <property type="match status" value="1"/>
</dbReference>
<dbReference type="InterPro" id="IPR015946">
    <property type="entry name" value="KH_dom-like_a/b"/>
</dbReference>
<dbReference type="InterPro" id="IPR036102">
    <property type="entry name" value="OsmC/Ohrsf"/>
</dbReference>
<dbReference type="Gene3D" id="3.30.300.20">
    <property type="match status" value="1"/>
</dbReference>
<dbReference type="OrthoDB" id="9804010at2"/>
<organism evidence="1 2">
    <name type="scientific">Thermoflexus hugenholtzii JAD2</name>
    <dbReference type="NCBI Taxonomy" id="877466"/>
    <lineage>
        <taxon>Bacteria</taxon>
        <taxon>Bacillati</taxon>
        <taxon>Chloroflexota</taxon>
        <taxon>Thermoflexia</taxon>
        <taxon>Thermoflexales</taxon>
        <taxon>Thermoflexaceae</taxon>
        <taxon>Thermoflexus</taxon>
    </lineage>
</organism>
<reference evidence="2" key="1">
    <citation type="submission" date="2017-06" db="EMBL/GenBank/DDBJ databases">
        <authorList>
            <person name="Varghese N."/>
            <person name="Submissions S."/>
        </authorList>
    </citation>
    <scope>NUCLEOTIDE SEQUENCE [LARGE SCALE GENOMIC DNA]</scope>
    <source>
        <strain evidence="2">JAD2</strain>
    </source>
</reference>
<accession>A0A212QNC9</accession>
<dbReference type="AlphaFoldDB" id="A0A212QNC9"/>
<evidence type="ECO:0000313" key="2">
    <source>
        <dbReference type="Proteomes" id="UP000197025"/>
    </source>
</evidence>